<evidence type="ECO:0000313" key="4">
    <source>
        <dbReference type="Proteomes" id="UP000235803"/>
    </source>
</evidence>
<dbReference type="Proteomes" id="UP000235803">
    <property type="component" value="Unassembled WGS sequence"/>
</dbReference>
<dbReference type="EMBL" id="PNRF01000043">
    <property type="protein sequence ID" value="PMR72606.1"/>
    <property type="molecule type" value="Genomic_DNA"/>
</dbReference>
<dbReference type="PANTHER" id="PTHR35335">
    <property type="entry name" value="UPF0716 PROTEIN FXSA"/>
    <property type="match status" value="1"/>
</dbReference>
<keyword evidence="2" id="KW-0812">Transmembrane</keyword>
<accession>A0A2N7TWP9</accession>
<sequence>MPFLLFLILFILLDAITLFSVGSRIGLLPSLVLVLATGFVGLYLIRREGTAALARARRRMEQGEMPSNELLTGAAMIFGGILLLAPGFLSDVLGVMCVIPGARRVLARLMALANLRIQGMAYRAGTTRHTRDDWQQASGEHPGEGGASQQGRRGEDRPLEGDFISRDEPRR</sequence>
<keyword evidence="4" id="KW-1185">Reference proteome</keyword>
<dbReference type="GO" id="GO:0016020">
    <property type="term" value="C:membrane"/>
    <property type="evidence" value="ECO:0007669"/>
    <property type="project" value="InterPro"/>
</dbReference>
<dbReference type="NCBIfam" id="NF008528">
    <property type="entry name" value="PRK11463.1-2"/>
    <property type="match status" value="1"/>
</dbReference>
<dbReference type="RefSeq" id="WP_102655225.1">
    <property type="nucleotide sequence ID" value="NZ_PNRF01000043.1"/>
</dbReference>
<dbReference type="AlphaFoldDB" id="A0A2N7TWP9"/>
<keyword evidence="2" id="KW-0472">Membrane</keyword>
<protein>
    <submittedName>
        <fullName evidence="3">Exlusion protein FxsA</fullName>
    </submittedName>
</protein>
<proteinExistence type="predicted"/>
<feature type="region of interest" description="Disordered" evidence="1">
    <location>
        <begin position="128"/>
        <end position="171"/>
    </location>
</feature>
<organism evidence="3 4">
    <name type="scientific">Billgrantia endophytica</name>
    <dbReference type="NCBI Taxonomy" id="2033802"/>
    <lineage>
        <taxon>Bacteria</taxon>
        <taxon>Pseudomonadati</taxon>
        <taxon>Pseudomonadota</taxon>
        <taxon>Gammaproteobacteria</taxon>
        <taxon>Oceanospirillales</taxon>
        <taxon>Halomonadaceae</taxon>
        <taxon>Billgrantia</taxon>
    </lineage>
</organism>
<reference evidence="3 4" key="1">
    <citation type="submission" date="2018-01" db="EMBL/GenBank/DDBJ databases">
        <title>Halomonas endophytica sp. nov., isolated from storage liquid in the stems of Populus euphratica.</title>
        <authorList>
            <person name="Chen C."/>
        </authorList>
    </citation>
    <scope>NUCLEOTIDE SEQUENCE [LARGE SCALE GENOMIC DNA]</scope>
    <source>
        <strain evidence="3 4">MC28</strain>
    </source>
</reference>
<keyword evidence="2" id="KW-1133">Transmembrane helix</keyword>
<feature type="transmembrane region" description="Helical" evidence="2">
    <location>
        <begin position="25"/>
        <end position="45"/>
    </location>
</feature>
<comment type="caution">
    <text evidence="3">The sequence shown here is derived from an EMBL/GenBank/DDBJ whole genome shotgun (WGS) entry which is preliminary data.</text>
</comment>
<dbReference type="PANTHER" id="PTHR35335:SF1">
    <property type="entry name" value="UPF0716 PROTEIN FXSA"/>
    <property type="match status" value="1"/>
</dbReference>
<dbReference type="OrthoDB" id="9792788at2"/>
<evidence type="ECO:0000256" key="2">
    <source>
        <dbReference type="SAM" id="Phobius"/>
    </source>
</evidence>
<gene>
    <name evidence="3" type="ORF">C1H69_20385</name>
</gene>
<dbReference type="Pfam" id="PF04186">
    <property type="entry name" value="FxsA"/>
    <property type="match status" value="1"/>
</dbReference>
<dbReference type="InterPro" id="IPR007313">
    <property type="entry name" value="FxsA"/>
</dbReference>
<feature type="compositionally biased region" description="Basic and acidic residues" evidence="1">
    <location>
        <begin position="152"/>
        <end position="171"/>
    </location>
</feature>
<evidence type="ECO:0000313" key="3">
    <source>
        <dbReference type="EMBL" id="PMR72606.1"/>
    </source>
</evidence>
<name>A0A2N7TWP9_9GAMM</name>
<evidence type="ECO:0000256" key="1">
    <source>
        <dbReference type="SAM" id="MobiDB-lite"/>
    </source>
</evidence>
<feature type="transmembrane region" description="Helical" evidence="2">
    <location>
        <begin position="66"/>
        <end position="86"/>
    </location>
</feature>